<keyword evidence="1" id="KW-0472">Membrane</keyword>
<protein>
    <recommendedName>
        <fullName evidence="4">G-protein coupled receptors family 1 profile domain-containing protein</fullName>
    </recommendedName>
</protein>
<evidence type="ECO:0000313" key="3">
    <source>
        <dbReference type="Proteomes" id="UP000835052"/>
    </source>
</evidence>
<evidence type="ECO:0000313" key="2">
    <source>
        <dbReference type="EMBL" id="CAD6184437.1"/>
    </source>
</evidence>
<accession>A0A8S1GM92</accession>
<comment type="caution">
    <text evidence="2">The sequence shown here is derived from an EMBL/GenBank/DDBJ whole genome shotgun (WGS) entry which is preliminary data.</text>
</comment>
<dbReference type="Gene3D" id="1.20.1070.10">
    <property type="entry name" value="Rhodopsin 7-helix transmembrane proteins"/>
    <property type="match status" value="1"/>
</dbReference>
<feature type="transmembrane region" description="Helical" evidence="1">
    <location>
        <begin position="74"/>
        <end position="97"/>
    </location>
</feature>
<organism evidence="2 3">
    <name type="scientific">Caenorhabditis auriculariae</name>
    <dbReference type="NCBI Taxonomy" id="2777116"/>
    <lineage>
        <taxon>Eukaryota</taxon>
        <taxon>Metazoa</taxon>
        <taxon>Ecdysozoa</taxon>
        <taxon>Nematoda</taxon>
        <taxon>Chromadorea</taxon>
        <taxon>Rhabditida</taxon>
        <taxon>Rhabditina</taxon>
        <taxon>Rhabditomorpha</taxon>
        <taxon>Rhabditoidea</taxon>
        <taxon>Rhabditidae</taxon>
        <taxon>Peloderinae</taxon>
        <taxon>Caenorhabditis</taxon>
    </lineage>
</organism>
<dbReference type="Proteomes" id="UP000835052">
    <property type="component" value="Unassembled WGS sequence"/>
</dbReference>
<reference evidence="2" key="1">
    <citation type="submission" date="2020-10" db="EMBL/GenBank/DDBJ databases">
        <authorList>
            <person name="Kikuchi T."/>
        </authorList>
    </citation>
    <scope>NUCLEOTIDE SEQUENCE</scope>
    <source>
        <strain evidence="2">NKZ352</strain>
    </source>
</reference>
<dbReference type="EMBL" id="CAJGYM010000001">
    <property type="protein sequence ID" value="CAD6184437.1"/>
    <property type="molecule type" value="Genomic_DNA"/>
</dbReference>
<sequence length="212" mass="23884">MALMNLCIAGVHLLTFARIHYEQLFGLSPTKLCALSWVISFFLALPSLTNGHVVVYGPSVRSCISSHSDSGLKFLSYVLIFGVLIPAGFSSYAYFRILQILYHSPIVFQSLGLYKSRFLVYAFLLSPLYQVPFYTLTMLNQKHEWRVDQETVWPAICMFAAFTQCIIAPALYGASLFIIKEEDMALTARTHKAPPGAYHHVAQQHNMQAQLI</sequence>
<dbReference type="AlphaFoldDB" id="A0A8S1GM92"/>
<keyword evidence="1" id="KW-0812">Transmembrane</keyword>
<feature type="transmembrane region" description="Helical" evidence="1">
    <location>
        <begin position="151"/>
        <end position="179"/>
    </location>
</feature>
<evidence type="ECO:0000256" key="1">
    <source>
        <dbReference type="SAM" id="Phobius"/>
    </source>
</evidence>
<gene>
    <name evidence="2" type="ORF">CAUJ_LOCUS356</name>
</gene>
<keyword evidence="3" id="KW-1185">Reference proteome</keyword>
<dbReference type="CDD" id="cd00637">
    <property type="entry name" value="7tm_classA_rhodopsin-like"/>
    <property type="match status" value="1"/>
</dbReference>
<dbReference type="OrthoDB" id="5912892at2759"/>
<proteinExistence type="predicted"/>
<keyword evidence="1" id="KW-1133">Transmembrane helix</keyword>
<feature type="transmembrane region" description="Helical" evidence="1">
    <location>
        <begin position="118"/>
        <end position="139"/>
    </location>
</feature>
<name>A0A8S1GM92_9PELO</name>
<evidence type="ECO:0008006" key="4">
    <source>
        <dbReference type="Google" id="ProtNLM"/>
    </source>
</evidence>